<dbReference type="AlphaFoldDB" id="K5WVH4"/>
<keyword evidence="2" id="KW-1185">Reference proteome</keyword>
<dbReference type="EMBL" id="JH930473">
    <property type="protein sequence ID" value="EKM54437.1"/>
    <property type="molecule type" value="Genomic_DNA"/>
</dbReference>
<sequence length="203" mass="22757">MSNSLAMCSKAQASDGSRNYVPLTKTVPRPYLRVLPNDPYFHPRRLVMSDRDWDQWEFSCGGFGGVGLLEAYERRLESLDQRDDQLFPADYVKVSFLIAVHGYKRFRHIKSVQRTRGGIALPTLRHRVVECVAEAVFAFLKQAETTSDHDGSVAFGSGGLQLQDLYLLELHRHGKTLIPVLGYVPPTLLEFGWLQSAGAFASA</sequence>
<evidence type="ECO:0000313" key="2">
    <source>
        <dbReference type="Proteomes" id="UP000008370"/>
    </source>
</evidence>
<dbReference type="InParanoid" id="K5WVH4"/>
<gene>
    <name evidence="1" type="ORF">PHACADRAFT_210237</name>
</gene>
<evidence type="ECO:0000313" key="1">
    <source>
        <dbReference type="EMBL" id="EKM54437.1"/>
    </source>
</evidence>
<organism evidence="1 2">
    <name type="scientific">Phanerochaete carnosa (strain HHB-10118-sp)</name>
    <name type="common">White-rot fungus</name>
    <name type="synonym">Peniophora carnosa</name>
    <dbReference type="NCBI Taxonomy" id="650164"/>
    <lineage>
        <taxon>Eukaryota</taxon>
        <taxon>Fungi</taxon>
        <taxon>Dikarya</taxon>
        <taxon>Basidiomycota</taxon>
        <taxon>Agaricomycotina</taxon>
        <taxon>Agaricomycetes</taxon>
        <taxon>Polyporales</taxon>
        <taxon>Phanerochaetaceae</taxon>
        <taxon>Phanerochaete</taxon>
    </lineage>
</organism>
<dbReference type="KEGG" id="pco:PHACADRAFT_210237"/>
<reference evidence="1 2" key="1">
    <citation type="journal article" date="2012" name="BMC Genomics">
        <title>Comparative genomics of the white-rot fungi, Phanerochaete carnosa and P. chrysosporium, to elucidate the genetic basis of the distinct wood types they colonize.</title>
        <authorList>
            <person name="Suzuki H."/>
            <person name="MacDonald J."/>
            <person name="Syed K."/>
            <person name="Salamov A."/>
            <person name="Hori C."/>
            <person name="Aerts A."/>
            <person name="Henrissat B."/>
            <person name="Wiebenga A."/>
            <person name="vanKuyk P.A."/>
            <person name="Barry K."/>
            <person name="Lindquist E."/>
            <person name="LaButti K."/>
            <person name="Lapidus A."/>
            <person name="Lucas S."/>
            <person name="Coutinho P."/>
            <person name="Gong Y."/>
            <person name="Samejima M."/>
            <person name="Mahadevan R."/>
            <person name="Abou-Zaid M."/>
            <person name="de Vries R.P."/>
            <person name="Igarashi K."/>
            <person name="Yadav J.S."/>
            <person name="Grigoriev I.V."/>
            <person name="Master E.R."/>
        </authorList>
    </citation>
    <scope>NUCLEOTIDE SEQUENCE [LARGE SCALE GENOMIC DNA]</scope>
    <source>
        <strain evidence="1 2">HHB-10118-sp</strain>
    </source>
</reference>
<proteinExistence type="predicted"/>
<dbReference type="HOGENOM" id="CLU_1496753_0_0_1"/>
<name>K5WVH4_PHACS</name>
<dbReference type="GeneID" id="18912943"/>
<dbReference type="Proteomes" id="UP000008370">
    <property type="component" value="Unassembled WGS sequence"/>
</dbReference>
<protein>
    <submittedName>
        <fullName evidence="1">Uncharacterized protein</fullName>
    </submittedName>
</protein>
<accession>K5WVH4</accession>
<dbReference type="RefSeq" id="XP_007397129.1">
    <property type="nucleotide sequence ID" value="XM_007397067.1"/>
</dbReference>